<keyword evidence="11" id="KW-0406">Ion transport</keyword>
<dbReference type="GO" id="GO:0005789">
    <property type="term" value="C:endoplasmic reticulum membrane"/>
    <property type="evidence" value="ECO:0007669"/>
    <property type="project" value="UniProtKB-SubCell"/>
</dbReference>
<proteinExistence type="inferred from homology"/>
<evidence type="ECO:0000256" key="12">
    <source>
        <dbReference type="ARBA" id="ARBA00023136"/>
    </source>
</evidence>
<keyword evidence="5" id="KW-0109">Calcium transport</keyword>
<dbReference type="GO" id="GO:0006816">
    <property type="term" value="P:calcium ion transport"/>
    <property type="evidence" value="ECO:0007669"/>
    <property type="project" value="UniProtKB-KW"/>
</dbReference>
<reference evidence="17" key="1">
    <citation type="submission" date="2021-07" db="EMBL/GenBank/DDBJ databases">
        <authorList>
            <person name="Branca A.L. A."/>
        </authorList>
    </citation>
    <scope>NUCLEOTIDE SEQUENCE</scope>
</reference>
<dbReference type="PANTHER" id="PTHR15929:SF0">
    <property type="entry name" value="STORE-OPERATED CALCIUM ENTRY-ASSOCIATED REGULATORY FACTOR"/>
    <property type="match status" value="1"/>
</dbReference>
<comment type="caution">
    <text evidence="17">The sequence shown here is derived from an EMBL/GenBank/DDBJ whole genome shotgun (WGS) entry which is preliminary data.</text>
</comment>
<feature type="transmembrane region" description="Helical" evidence="15">
    <location>
        <begin position="163"/>
        <end position="185"/>
    </location>
</feature>
<feature type="signal peptide" evidence="16">
    <location>
        <begin position="1"/>
        <end position="18"/>
    </location>
</feature>
<evidence type="ECO:0000256" key="15">
    <source>
        <dbReference type="SAM" id="Phobius"/>
    </source>
</evidence>
<keyword evidence="7 16" id="KW-0732">Signal</keyword>
<keyword evidence="12 15" id="KW-0472">Membrane</keyword>
<evidence type="ECO:0000256" key="9">
    <source>
        <dbReference type="ARBA" id="ARBA00022837"/>
    </source>
</evidence>
<dbReference type="AlphaFoldDB" id="A0A9W4MT92"/>
<name>A0A9W4MT92_PENOL</name>
<dbReference type="EMBL" id="CAJVOS010000021">
    <property type="protein sequence ID" value="CAG8087123.1"/>
    <property type="molecule type" value="Genomic_DNA"/>
</dbReference>
<evidence type="ECO:0000256" key="7">
    <source>
        <dbReference type="ARBA" id="ARBA00022729"/>
    </source>
</evidence>
<evidence type="ECO:0000256" key="4">
    <source>
        <dbReference type="ARBA" id="ARBA00022448"/>
    </source>
</evidence>
<evidence type="ECO:0000313" key="17">
    <source>
        <dbReference type="EMBL" id="CAG8087123.1"/>
    </source>
</evidence>
<dbReference type="OrthoDB" id="20303at2759"/>
<dbReference type="PANTHER" id="PTHR15929">
    <property type="entry name" value="STORE-OPERATED CALCIUM ENTRY-ASSOCIATED REGULATORY FACTOR"/>
    <property type="match status" value="1"/>
</dbReference>
<evidence type="ECO:0000256" key="3">
    <source>
        <dbReference type="ARBA" id="ARBA00016584"/>
    </source>
</evidence>
<keyword evidence="8" id="KW-0256">Endoplasmic reticulum</keyword>
<dbReference type="Proteomes" id="UP001153618">
    <property type="component" value="Unassembled WGS sequence"/>
</dbReference>
<accession>A0A9W4MT92</accession>
<evidence type="ECO:0000313" key="18">
    <source>
        <dbReference type="Proteomes" id="UP001153618"/>
    </source>
</evidence>
<dbReference type="GO" id="GO:2001256">
    <property type="term" value="P:regulation of store-operated calcium entry"/>
    <property type="evidence" value="ECO:0007669"/>
    <property type="project" value="InterPro"/>
</dbReference>
<keyword evidence="18" id="KW-1185">Reference proteome</keyword>
<keyword evidence="4" id="KW-0813">Transport</keyword>
<evidence type="ECO:0000256" key="6">
    <source>
        <dbReference type="ARBA" id="ARBA00022692"/>
    </source>
</evidence>
<dbReference type="InterPro" id="IPR009567">
    <property type="entry name" value="SARAF"/>
</dbReference>
<evidence type="ECO:0000256" key="16">
    <source>
        <dbReference type="SAM" id="SignalP"/>
    </source>
</evidence>
<evidence type="ECO:0000256" key="14">
    <source>
        <dbReference type="SAM" id="MobiDB-lite"/>
    </source>
</evidence>
<keyword evidence="10 15" id="KW-1133">Transmembrane helix</keyword>
<evidence type="ECO:0000256" key="13">
    <source>
        <dbReference type="ARBA" id="ARBA00031116"/>
    </source>
</evidence>
<evidence type="ECO:0000256" key="2">
    <source>
        <dbReference type="ARBA" id="ARBA00006833"/>
    </source>
</evidence>
<gene>
    <name evidence="17" type="ORF">POLS_LOCUS4278</name>
</gene>
<feature type="region of interest" description="Disordered" evidence="14">
    <location>
        <begin position="252"/>
        <end position="300"/>
    </location>
</feature>
<evidence type="ECO:0000256" key="5">
    <source>
        <dbReference type="ARBA" id="ARBA00022568"/>
    </source>
</evidence>
<dbReference type="Pfam" id="PF06682">
    <property type="entry name" value="SARAF"/>
    <property type="match status" value="1"/>
</dbReference>
<sequence>MRLLLLALACLVAPLVYATPGKDAIRLSNVQSLTLHAHRLTSARRVSPIPQLSCVGPSQKVCKLYQPEVMRCTNQGHDYDVEDVQWTCTADLPPEFKLGSTDVICEGYRNADDKWVLKGSCGVEYRMFLTELGERRFGNGHGDELNWEQMSGSQKILTALGNLFVIGFLIAVFVLLCLPFIALLAECFGLRRNRRAPGAGRGWGGGGGGGGGGGDGGPWPYSSTYDSYKYAERQRGWRPGFWSGAAGGAAAGYGLGRSSNRDRRTTSSRSDSFDSGEGSSRTPQFSSTTSSTGFGSTRRR</sequence>
<evidence type="ECO:0000256" key="11">
    <source>
        <dbReference type="ARBA" id="ARBA00023065"/>
    </source>
</evidence>
<evidence type="ECO:0000256" key="1">
    <source>
        <dbReference type="ARBA" id="ARBA00004115"/>
    </source>
</evidence>
<feature type="chain" id="PRO_5040850382" description="Store-operated calcium entry-associated regulatory factor" evidence="16">
    <location>
        <begin position="19"/>
        <end position="300"/>
    </location>
</feature>
<keyword evidence="9" id="KW-0106">Calcium</keyword>
<evidence type="ECO:0000256" key="8">
    <source>
        <dbReference type="ARBA" id="ARBA00022824"/>
    </source>
</evidence>
<feature type="compositionally biased region" description="Low complexity" evidence="14">
    <location>
        <begin position="267"/>
        <end position="300"/>
    </location>
</feature>
<organism evidence="17 18">
    <name type="scientific">Penicillium olsonii</name>
    <dbReference type="NCBI Taxonomy" id="99116"/>
    <lineage>
        <taxon>Eukaryota</taxon>
        <taxon>Fungi</taxon>
        <taxon>Dikarya</taxon>
        <taxon>Ascomycota</taxon>
        <taxon>Pezizomycotina</taxon>
        <taxon>Eurotiomycetes</taxon>
        <taxon>Eurotiomycetidae</taxon>
        <taxon>Eurotiales</taxon>
        <taxon>Aspergillaceae</taxon>
        <taxon>Penicillium</taxon>
    </lineage>
</organism>
<comment type="subcellular location">
    <subcellularLocation>
        <location evidence="1">Endoplasmic reticulum membrane</location>
        <topology evidence="1">Single-pass type I membrane protein</topology>
    </subcellularLocation>
</comment>
<comment type="similarity">
    <text evidence="2">Belongs to the SARAF family.</text>
</comment>
<keyword evidence="6 15" id="KW-0812">Transmembrane</keyword>
<protein>
    <recommendedName>
        <fullName evidence="3">Store-operated calcium entry-associated regulatory factor</fullName>
    </recommendedName>
    <alternativeName>
        <fullName evidence="13">Transmembrane protein 66</fullName>
    </alternativeName>
</protein>
<evidence type="ECO:0000256" key="10">
    <source>
        <dbReference type="ARBA" id="ARBA00022989"/>
    </source>
</evidence>